<protein>
    <recommendedName>
        <fullName evidence="4">HTH tetR-type domain-containing protein</fullName>
    </recommendedName>
</protein>
<sequence length="200" mass="22547">MKLGRAANKKKQMEERIYEAGMTLFQEKGVANTTLQEICELAGVSKGTIFNYFSSKEDIVAKFGQNQIKVLREFAEQLPVSLNTKEKIIAVLMEDIRGVKESSFSAKAALKGISEGGEKVYELESKNRRDLANIYENILKEGKKANSDLNTALVADLIVSIYFHVLNKHFYHNDQRDKLETTIIASLEVIFDGINSHIKE</sequence>
<proteinExistence type="predicted"/>
<dbReference type="InterPro" id="IPR050624">
    <property type="entry name" value="HTH-type_Tx_Regulator"/>
</dbReference>
<dbReference type="PANTHER" id="PTHR43479:SF11">
    <property type="entry name" value="ACREF_ENVCD OPERON REPRESSOR-RELATED"/>
    <property type="match status" value="1"/>
</dbReference>
<evidence type="ECO:0000313" key="5">
    <source>
        <dbReference type="EMBL" id="GIN62712.1"/>
    </source>
</evidence>
<gene>
    <name evidence="5" type="ORF">J27TS8_27050</name>
</gene>
<evidence type="ECO:0000256" key="1">
    <source>
        <dbReference type="ARBA" id="ARBA00022491"/>
    </source>
</evidence>
<dbReference type="RefSeq" id="WP_212933907.1">
    <property type="nucleotide sequence ID" value="NZ_BORC01000004.1"/>
</dbReference>
<evidence type="ECO:0000256" key="3">
    <source>
        <dbReference type="PROSITE-ProRule" id="PRU00335"/>
    </source>
</evidence>
<dbReference type="PRINTS" id="PR00455">
    <property type="entry name" value="HTHTETR"/>
</dbReference>
<feature type="DNA-binding region" description="H-T-H motif" evidence="3">
    <location>
        <begin position="34"/>
        <end position="53"/>
    </location>
</feature>
<comment type="caution">
    <text evidence="5">The sequence shown here is derived from an EMBL/GenBank/DDBJ whole genome shotgun (WGS) entry which is preliminary data.</text>
</comment>
<dbReference type="AlphaFoldDB" id="A0A919WJ92"/>
<accession>A0A919WJ92</accession>
<feature type="domain" description="HTH tetR-type" evidence="4">
    <location>
        <begin position="11"/>
        <end position="71"/>
    </location>
</feature>
<dbReference type="Gene3D" id="1.10.357.10">
    <property type="entry name" value="Tetracycline Repressor, domain 2"/>
    <property type="match status" value="1"/>
</dbReference>
<dbReference type="Pfam" id="PF00440">
    <property type="entry name" value="TetR_N"/>
    <property type="match status" value="1"/>
</dbReference>
<dbReference type="PROSITE" id="PS50977">
    <property type="entry name" value="HTH_TETR_2"/>
    <property type="match status" value="1"/>
</dbReference>
<dbReference type="InterPro" id="IPR001647">
    <property type="entry name" value="HTH_TetR"/>
</dbReference>
<dbReference type="SUPFAM" id="SSF46689">
    <property type="entry name" value="Homeodomain-like"/>
    <property type="match status" value="1"/>
</dbReference>
<organism evidence="5 6">
    <name type="scientific">Robertmurraya siralis</name>
    <dbReference type="NCBI Taxonomy" id="77777"/>
    <lineage>
        <taxon>Bacteria</taxon>
        <taxon>Bacillati</taxon>
        <taxon>Bacillota</taxon>
        <taxon>Bacilli</taxon>
        <taxon>Bacillales</taxon>
        <taxon>Bacillaceae</taxon>
        <taxon>Robertmurraya</taxon>
    </lineage>
</organism>
<dbReference type="EMBL" id="BORC01000004">
    <property type="protein sequence ID" value="GIN62712.1"/>
    <property type="molecule type" value="Genomic_DNA"/>
</dbReference>
<dbReference type="Proteomes" id="UP000682111">
    <property type="component" value="Unassembled WGS sequence"/>
</dbReference>
<keyword evidence="1" id="KW-0678">Repressor</keyword>
<dbReference type="GO" id="GO:0003677">
    <property type="term" value="F:DNA binding"/>
    <property type="evidence" value="ECO:0007669"/>
    <property type="project" value="UniProtKB-UniRule"/>
</dbReference>
<name>A0A919WJ92_9BACI</name>
<dbReference type="InterPro" id="IPR023772">
    <property type="entry name" value="DNA-bd_HTH_TetR-type_CS"/>
</dbReference>
<reference evidence="5" key="1">
    <citation type="submission" date="2021-03" db="EMBL/GenBank/DDBJ databases">
        <title>Antimicrobial resistance genes in bacteria isolated from Japanese honey, and their potential for conferring macrolide and lincosamide resistance in the American foulbrood pathogen Paenibacillus larvae.</title>
        <authorList>
            <person name="Okamoto M."/>
            <person name="Kumagai M."/>
            <person name="Kanamori H."/>
            <person name="Takamatsu D."/>
        </authorList>
    </citation>
    <scope>NUCLEOTIDE SEQUENCE</scope>
    <source>
        <strain evidence="5">J27TS8</strain>
    </source>
</reference>
<evidence type="ECO:0000259" key="4">
    <source>
        <dbReference type="PROSITE" id="PS50977"/>
    </source>
</evidence>
<dbReference type="PANTHER" id="PTHR43479">
    <property type="entry name" value="ACREF/ENVCD OPERON REPRESSOR-RELATED"/>
    <property type="match status" value="1"/>
</dbReference>
<dbReference type="InterPro" id="IPR009057">
    <property type="entry name" value="Homeodomain-like_sf"/>
</dbReference>
<dbReference type="PROSITE" id="PS01081">
    <property type="entry name" value="HTH_TETR_1"/>
    <property type="match status" value="1"/>
</dbReference>
<evidence type="ECO:0000313" key="6">
    <source>
        <dbReference type="Proteomes" id="UP000682111"/>
    </source>
</evidence>
<keyword evidence="2 3" id="KW-0238">DNA-binding</keyword>
<evidence type="ECO:0000256" key="2">
    <source>
        <dbReference type="ARBA" id="ARBA00023125"/>
    </source>
</evidence>
<keyword evidence="6" id="KW-1185">Reference proteome</keyword>